<evidence type="ECO:0000256" key="8">
    <source>
        <dbReference type="ARBA" id="ARBA00024363"/>
    </source>
</evidence>
<evidence type="ECO:0000313" key="13">
    <source>
        <dbReference type="EMBL" id="CCO14202.1"/>
    </source>
</evidence>
<dbReference type="InterPro" id="IPR017871">
    <property type="entry name" value="ABC_transporter-like_CS"/>
</dbReference>
<evidence type="ECO:0000313" key="14">
    <source>
        <dbReference type="Proteomes" id="UP000198341"/>
    </source>
</evidence>
<dbReference type="Gene3D" id="1.20.1560.10">
    <property type="entry name" value="ABC transporter type 1, transmembrane domain"/>
    <property type="match status" value="1"/>
</dbReference>
<dbReference type="EMBL" id="FO082278">
    <property type="protein sequence ID" value="CCO14202.1"/>
    <property type="molecule type" value="Genomic_DNA"/>
</dbReference>
<feature type="region of interest" description="Disordered" evidence="9">
    <location>
        <begin position="1"/>
        <end position="66"/>
    </location>
</feature>
<feature type="transmembrane region" description="Helical" evidence="10">
    <location>
        <begin position="219"/>
        <end position="240"/>
    </location>
</feature>
<gene>
    <name evidence="13" type="ORF">Bathy01g00390</name>
</gene>
<dbReference type="GO" id="GO:0016887">
    <property type="term" value="F:ATP hydrolysis activity"/>
    <property type="evidence" value="ECO:0007669"/>
    <property type="project" value="InterPro"/>
</dbReference>
<dbReference type="Pfam" id="PF00005">
    <property type="entry name" value="ABC_tran"/>
    <property type="match status" value="1"/>
</dbReference>
<dbReference type="CDD" id="cd18582">
    <property type="entry name" value="ABC_6TM_ATM1_ABCB7"/>
    <property type="match status" value="1"/>
</dbReference>
<evidence type="ECO:0000256" key="2">
    <source>
        <dbReference type="ARBA" id="ARBA00022448"/>
    </source>
</evidence>
<dbReference type="KEGG" id="bpg:Bathy01g00390"/>
<comment type="similarity">
    <text evidence="8">Belongs to the ABC transporter superfamily. ABCB family. Heavy Metal importer (TC 3.A.1.210) subfamily.</text>
</comment>
<feature type="compositionally biased region" description="Gly residues" evidence="9">
    <location>
        <begin position="7"/>
        <end position="16"/>
    </location>
</feature>
<dbReference type="GO" id="GO:0031966">
    <property type="term" value="C:mitochondrial membrane"/>
    <property type="evidence" value="ECO:0007669"/>
    <property type="project" value="UniProtKB-SubCell"/>
</dbReference>
<dbReference type="Proteomes" id="UP000198341">
    <property type="component" value="Chromosome 1"/>
</dbReference>
<accession>K8E944</accession>
<name>K8E944_9CHLO</name>
<keyword evidence="3 10" id="KW-0812">Transmembrane</keyword>
<sequence>MSAFTKKGGGNGGKTSGAGEDVENPPPLPAVKAAGVTALDNVQRKESSGDADEMNGKNKRESNLNKKMDKLAKKEQKQSFWKLHKEELWSLVPYLWPKEQIWIKFMLLCAIFFLLASKLCNVTSPIALKIAVDRVSENRSDIEWAIVAYGALRFGANFFGELKDNSFAYVSAHASRKISLRVFTHVMDLSLKFHITRKTGAVIRGCARGSESFALLLKYISFQIAPIFIEVAMVCCFLLVQYDWYFGIITFFVIFAYIGFTVPFTEWRNKFRRDQTEADDRFNQKATDSLLNFETIKLFCAEPHIAHTYDEALKQTQKATLKTTQSLAGLNLGQALIITVGITASMGLAAEQVVDGKMTIGDFVLVNTFILQLYVPLNFLGTYYRMIKQCMVDVEAMFRLMGENQEVADADDAKDLVLANPSQAKIEYENVFFSYDPKEDRKILKGVSFVVEPGQKLALVGESGAGKSTIAKLLYRLYDIQGGRILINGQDVAKCTQRSVRLNIGIVPQDCVLFNDTIEYNIGFGKLGQGDVATREEVERASKAAQFEKFVNQTPSGYDTLVGERGLRLSGGEKQRVAIARALLKDPPIMVYDEATSSLDTHTENQIMDAIRVAAQGRTNLVIAHRLSTIMDSDKILVLSGGEVVESGNHQTLYADVNGKYRKMWDSQLQAAMKESPSTVELMKMGTQ</sequence>
<feature type="transmembrane region" description="Helical" evidence="10">
    <location>
        <begin position="101"/>
        <end position="120"/>
    </location>
</feature>
<proteinExistence type="inferred from homology"/>
<dbReference type="eggNOG" id="KOG0057">
    <property type="taxonomic scope" value="Eukaryota"/>
</dbReference>
<dbReference type="GO" id="GO:0006879">
    <property type="term" value="P:intracellular iron ion homeostasis"/>
    <property type="evidence" value="ECO:0007669"/>
    <property type="project" value="TreeGrafter"/>
</dbReference>
<dbReference type="GeneID" id="19017775"/>
<feature type="compositionally biased region" description="Basic and acidic residues" evidence="9">
    <location>
        <begin position="42"/>
        <end position="66"/>
    </location>
</feature>
<evidence type="ECO:0000259" key="11">
    <source>
        <dbReference type="PROSITE" id="PS50893"/>
    </source>
</evidence>
<organism evidence="13 14">
    <name type="scientific">Bathycoccus prasinos</name>
    <dbReference type="NCBI Taxonomy" id="41875"/>
    <lineage>
        <taxon>Eukaryota</taxon>
        <taxon>Viridiplantae</taxon>
        <taxon>Chlorophyta</taxon>
        <taxon>Mamiellophyceae</taxon>
        <taxon>Mamiellales</taxon>
        <taxon>Bathycoccaceae</taxon>
        <taxon>Bathycoccus</taxon>
    </lineage>
</organism>
<protein>
    <submittedName>
        <fullName evidence="13">ABC transporter related</fullName>
    </submittedName>
</protein>
<evidence type="ECO:0000256" key="5">
    <source>
        <dbReference type="ARBA" id="ARBA00022840"/>
    </source>
</evidence>
<dbReference type="GO" id="GO:0005524">
    <property type="term" value="F:ATP binding"/>
    <property type="evidence" value="ECO:0007669"/>
    <property type="project" value="UniProtKB-KW"/>
</dbReference>
<dbReference type="InterPro" id="IPR011527">
    <property type="entry name" value="ABC1_TM_dom"/>
</dbReference>
<feature type="domain" description="ABC transporter" evidence="11">
    <location>
        <begin position="426"/>
        <end position="666"/>
    </location>
</feature>
<feature type="domain" description="ABC transmembrane type-1" evidence="12">
    <location>
        <begin position="110"/>
        <end position="389"/>
    </location>
</feature>
<dbReference type="InterPro" id="IPR039421">
    <property type="entry name" value="Type_1_exporter"/>
</dbReference>
<evidence type="ECO:0000256" key="9">
    <source>
        <dbReference type="SAM" id="MobiDB-lite"/>
    </source>
</evidence>
<dbReference type="SUPFAM" id="SSF52540">
    <property type="entry name" value="P-loop containing nucleoside triphosphate hydrolases"/>
    <property type="match status" value="1"/>
</dbReference>
<evidence type="ECO:0000256" key="4">
    <source>
        <dbReference type="ARBA" id="ARBA00022741"/>
    </source>
</evidence>
<keyword evidence="4" id="KW-0547">Nucleotide-binding</keyword>
<dbReference type="InterPro" id="IPR003593">
    <property type="entry name" value="AAA+_ATPase"/>
</dbReference>
<reference evidence="13 14" key="1">
    <citation type="submission" date="2011-10" db="EMBL/GenBank/DDBJ databases">
        <authorList>
            <person name="Genoscope - CEA"/>
        </authorList>
    </citation>
    <scope>NUCLEOTIDE SEQUENCE [LARGE SCALE GENOMIC DNA]</scope>
    <source>
        <strain evidence="13 14">RCC 1105</strain>
    </source>
</reference>
<evidence type="ECO:0000256" key="1">
    <source>
        <dbReference type="ARBA" id="ARBA00004225"/>
    </source>
</evidence>
<evidence type="ECO:0000256" key="3">
    <source>
        <dbReference type="ARBA" id="ARBA00022692"/>
    </source>
</evidence>
<keyword evidence="5" id="KW-0067">ATP-binding</keyword>
<feature type="transmembrane region" description="Helical" evidence="10">
    <location>
        <begin position="327"/>
        <end position="348"/>
    </location>
</feature>
<feature type="transmembrane region" description="Helical" evidence="10">
    <location>
        <begin position="360"/>
        <end position="381"/>
    </location>
</feature>
<keyword evidence="7 10" id="KW-0472">Membrane</keyword>
<dbReference type="SUPFAM" id="SSF90123">
    <property type="entry name" value="ABC transporter transmembrane region"/>
    <property type="match status" value="1"/>
</dbReference>
<evidence type="ECO:0000256" key="7">
    <source>
        <dbReference type="ARBA" id="ARBA00023136"/>
    </source>
</evidence>
<comment type="subcellular location">
    <subcellularLocation>
        <location evidence="1">Mitochondrion membrane</location>
        <topology evidence="1">Multi-pass membrane protein</topology>
    </subcellularLocation>
</comment>
<dbReference type="SMART" id="SM00382">
    <property type="entry name" value="AAA"/>
    <property type="match status" value="1"/>
</dbReference>
<dbReference type="Gene3D" id="3.40.50.300">
    <property type="entry name" value="P-loop containing nucleotide triphosphate hydrolases"/>
    <property type="match status" value="1"/>
</dbReference>
<dbReference type="PANTHER" id="PTHR24221:SF402">
    <property type="entry name" value="IRON-SULFUR CLUSTERS TRANSPORTER ABCB7, MITOCHONDRIAL"/>
    <property type="match status" value="1"/>
</dbReference>
<dbReference type="InterPro" id="IPR027417">
    <property type="entry name" value="P-loop_NTPase"/>
</dbReference>
<evidence type="ECO:0000259" key="12">
    <source>
        <dbReference type="PROSITE" id="PS50929"/>
    </source>
</evidence>
<dbReference type="PROSITE" id="PS50929">
    <property type="entry name" value="ABC_TM1F"/>
    <property type="match status" value="1"/>
</dbReference>
<dbReference type="FunFam" id="3.40.50.300:FF:000287">
    <property type="entry name" value="Multidrug ABC transporter ATP-binding protein"/>
    <property type="match status" value="1"/>
</dbReference>
<dbReference type="InterPro" id="IPR003439">
    <property type="entry name" value="ABC_transporter-like_ATP-bd"/>
</dbReference>
<feature type="transmembrane region" description="Helical" evidence="10">
    <location>
        <begin position="246"/>
        <end position="265"/>
    </location>
</feature>
<dbReference type="GO" id="GO:0140359">
    <property type="term" value="F:ABC-type transporter activity"/>
    <property type="evidence" value="ECO:0007669"/>
    <property type="project" value="InterPro"/>
</dbReference>
<dbReference type="OrthoDB" id="6500128at2759"/>
<evidence type="ECO:0000256" key="10">
    <source>
        <dbReference type="SAM" id="Phobius"/>
    </source>
</evidence>
<keyword evidence="14" id="KW-1185">Reference proteome</keyword>
<dbReference type="PROSITE" id="PS50893">
    <property type="entry name" value="ABC_TRANSPORTER_2"/>
    <property type="match status" value="1"/>
</dbReference>
<dbReference type="PANTHER" id="PTHR24221">
    <property type="entry name" value="ATP-BINDING CASSETTE SUB-FAMILY B"/>
    <property type="match status" value="1"/>
</dbReference>
<keyword evidence="6 10" id="KW-1133">Transmembrane helix</keyword>
<dbReference type="InterPro" id="IPR036640">
    <property type="entry name" value="ABC1_TM_sf"/>
</dbReference>
<dbReference type="Pfam" id="PF00664">
    <property type="entry name" value="ABC_membrane"/>
    <property type="match status" value="1"/>
</dbReference>
<dbReference type="AlphaFoldDB" id="K8E944"/>
<keyword evidence="2" id="KW-0813">Transport</keyword>
<dbReference type="PROSITE" id="PS00211">
    <property type="entry name" value="ABC_TRANSPORTER_1"/>
    <property type="match status" value="1"/>
</dbReference>
<evidence type="ECO:0000256" key="6">
    <source>
        <dbReference type="ARBA" id="ARBA00022989"/>
    </source>
</evidence>
<dbReference type="RefSeq" id="XP_007515323.1">
    <property type="nucleotide sequence ID" value="XM_007515261.1"/>
</dbReference>